<keyword evidence="5 7" id="KW-0472">Membrane</keyword>
<comment type="caution">
    <text evidence="8">The sequence shown here is derived from an EMBL/GenBank/DDBJ whole genome shotgun (WGS) entry which is preliminary data.</text>
</comment>
<evidence type="ECO:0000256" key="2">
    <source>
        <dbReference type="ARBA" id="ARBA00007230"/>
    </source>
</evidence>
<name>A0AAE1CWD5_9GAST</name>
<evidence type="ECO:0000256" key="3">
    <source>
        <dbReference type="ARBA" id="ARBA00022692"/>
    </source>
</evidence>
<dbReference type="AlphaFoldDB" id="A0AAE1CWD5"/>
<dbReference type="SUPFAM" id="SSF103481">
    <property type="entry name" value="Multidrug resistance efflux transporter EmrE"/>
    <property type="match status" value="1"/>
</dbReference>
<feature type="region of interest" description="Disordered" evidence="6">
    <location>
        <begin position="446"/>
        <end position="477"/>
    </location>
</feature>
<comment type="subcellular location">
    <subcellularLocation>
        <location evidence="1">Membrane</location>
        <topology evidence="1">Multi-pass membrane protein</topology>
    </subcellularLocation>
</comment>
<evidence type="ECO:0000256" key="1">
    <source>
        <dbReference type="ARBA" id="ARBA00004141"/>
    </source>
</evidence>
<proteinExistence type="inferred from homology"/>
<dbReference type="InterPro" id="IPR008521">
    <property type="entry name" value="Mg_trans_NIPA"/>
</dbReference>
<feature type="transmembrane region" description="Helical" evidence="7">
    <location>
        <begin position="190"/>
        <end position="210"/>
    </location>
</feature>
<protein>
    <recommendedName>
        <fullName evidence="10">Magnesium transporter NIPA2</fullName>
    </recommendedName>
</protein>
<keyword evidence="4 7" id="KW-1133">Transmembrane helix</keyword>
<feature type="transmembrane region" description="Helical" evidence="7">
    <location>
        <begin position="295"/>
        <end position="314"/>
    </location>
</feature>
<reference evidence="8" key="1">
    <citation type="journal article" date="2023" name="G3 (Bethesda)">
        <title>A reference genome for the long-term kleptoplast-retaining sea slug Elysia crispata morphotype clarki.</title>
        <authorList>
            <person name="Eastman K.E."/>
            <person name="Pendleton A.L."/>
            <person name="Shaikh M.A."/>
            <person name="Suttiyut T."/>
            <person name="Ogas R."/>
            <person name="Tomko P."/>
            <person name="Gavelis G."/>
            <person name="Widhalm J.R."/>
            <person name="Wisecaver J.H."/>
        </authorList>
    </citation>
    <scope>NUCLEOTIDE SEQUENCE</scope>
    <source>
        <strain evidence="8">ECLA1</strain>
    </source>
</reference>
<organism evidence="8 9">
    <name type="scientific">Elysia crispata</name>
    <name type="common">lettuce slug</name>
    <dbReference type="NCBI Taxonomy" id="231223"/>
    <lineage>
        <taxon>Eukaryota</taxon>
        <taxon>Metazoa</taxon>
        <taxon>Spiralia</taxon>
        <taxon>Lophotrochozoa</taxon>
        <taxon>Mollusca</taxon>
        <taxon>Gastropoda</taxon>
        <taxon>Heterobranchia</taxon>
        <taxon>Euthyneura</taxon>
        <taxon>Panpulmonata</taxon>
        <taxon>Sacoglossa</taxon>
        <taxon>Placobranchoidea</taxon>
        <taxon>Plakobranchidae</taxon>
        <taxon>Elysia</taxon>
    </lineage>
</organism>
<dbReference type="Pfam" id="PF05653">
    <property type="entry name" value="Mg_trans_NIPA"/>
    <property type="match status" value="1"/>
</dbReference>
<dbReference type="PANTHER" id="PTHR12570">
    <property type="match status" value="1"/>
</dbReference>
<evidence type="ECO:0000256" key="4">
    <source>
        <dbReference type="ARBA" id="ARBA00022989"/>
    </source>
</evidence>
<evidence type="ECO:0000313" key="9">
    <source>
        <dbReference type="Proteomes" id="UP001283361"/>
    </source>
</evidence>
<keyword evidence="3 7" id="KW-0812">Transmembrane</keyword>
<evidence type="ECO:0000256" key="5">
    <source>
        <dbReference type="ARBA" id="ARBA00023136"/>
    </source>
</evidence>
<feature type="transmembrane region" description="Helical" evidence="7">
    <location>
        <begin position="164"/>
        <end position="183"/>
    </location>
</feature>
<dbReference type="EMBL" id="JAWDGP010006462">
    <property type="protein sequence ID" value="KAK3740749.1"/>
    <property type="molecule type" value="Genomic_DNA"/>
</dbReference>
<feature type="transmembrane region" description="Helical" evidence="7">
    <location>
        <begin position="89"/>
        <end position="109"/>
    </location>
</feature>
<feature type="transmembrane region" description="Helical" evidence="7">
    <location>
        <begin position="326"/>
        <end position="346"/>
    </location>
</feature>
<dbReference type="InterPro" id="IPR037185">
    <property type="entry name" value="EmrE-like"/>
</dbReference>
<dbReference type="GO" id="GO:0015095">
    <property type="term" value="F:magnesium ion transmembrane transporter activity"/>
    <property type="evidence" value="ECO:0007669"/>
    <property type="project" value="InterPro"/>
</dbReference>
<dbReference type="GO" id="GO:0016020">
    <property type="term" value="C:membrane"/>
    <property type="evidence" value="ECO:0007669"/>
    <property type="project" value="UniProtKB-SubCell"/>
</dbReference>
<evidence type="ECO:0000256" key="7">
    <source>
        <dbReference type="SAM" id="Phobius"/>
    </source>
</evidence>
<feature type="transmembrane region" description="Helical" evidence="7">
    <location>
        <begin position="230"/>
        <end position="248"/>
    </location>
</feature>
<gene>
    <name evidence="8" type="ORF">RRG08_048991</name>
</gene>
<comment type="similarity">
    <text evidence="2">Belongs to the NIPA family.</text>
</comment>
<accession>A0AAE1CWD5</accession>
<evidence type="ECO:0000256" key="6">
    <source>
        <dbReference type="SAM" id="MobiDB-lite"/>
    </source>
</evidence>
<dbReference type="Proteomes" id="UP001283361">
    <property type="component" value="Unassembled WGS sequence"/>
</dbReference>
<dbReference type="PANTHER" id="PTHR12570:SF92">
    <property type="entry name" value="SPICHTHYIN, ISOFORM B"/>
    <property type="match status" value="1"/>
</dbReference>
<evidence type="ECO:0000313" key="8">
    <source>
        <dbReference type="EMBL" id="KAK3740749.1"/>
    </source>
</evidence>
<feature type="transmembrane region" description="Helical" evidence="7">
    <location>
        <begin position="136"/>
        <end position="158"/>
    </location>
</feature>
<sequence>MTEPSSNLTDSLTSMLCYLQNASFSGGLDDDNTTSNHSETCELFVDAVVRECLNGSYLAFEDGSGCGVNLTEMMDETSGSSSDKDMQDFMIGLCLAVSSSVFIGSSFIFKKLGLLRYAKRVSIRASKGGFGYLREWMWWAGMILMTLGEFINFAAYAFAPATLVTPLGALSVIVSAILAARVLKERLNILGKVGCLLCVIGSTIMVIHSPKEQEVHDVEDLMVKMKEPGFIVYAAAIMLVSSSMIFYFSPRYGQKNVLVYVTICATLGSLTVMGCKGVGVAIKATARGHNEFKNWLTYALLGVVVICILLQLNYLNKALDTFNTAVVTPIYYVFFTSFVILGSAILFQEFFKMGVLDIIGDACGFLTIVAGIFLLNAFKDMKISWRNIPNAAKSTGDSSGGGGNADEDVFTNGTSLGMNGVNMTSSNYILDCQDIEARISQNMSAEFSSRNMSEESDCNDSSHPVDRYHGSSPVQEF</sequence>
<evidence type="ECO:0008006" key="10">
    <source>
        <dbReference type="Google" id="ProtNLM"/>
    </source>
</evidence>
<feature type="transmembrane region" description="Helical" evidence="7">
    <location>
        <begin position="358"/>
        <end position="378"/>
    </location>
</feature>
<feature type="transmembrane region" description="Helical" evidence="7">
    <location>
        <begin position="257"/>
        <end position="283"/>
    </location>
</feature>
<keyword evidence="9" id="KW-1185">Reference proteome</keyword>